<evidence type="ECO:0000256" key="2">
    <source>
        <dbReference type="SAM" id="MobiDB-lite"/>
    </source>
</evidence>
<keyword evidence="1" id="KW-0175">Coiled coil</keyword>
<gene>
    <name evidence="3" type="ORF">APO_1205</name>
</gene>
<feature type="compositionally biased region" description="Polar residues" evidence="2">
    <location>
        <begin position="1"/>
        <end position="11"/>
    </location>
</feature>
<feature type="region of interest" description="Disordered" evidence="2">
    <location>
        <begin position="1"/>
        <end position="73"/>
    </location>
</feature>
<protein>
    <submittedName>
        <fullName evidence="3">Uncharacterized protein</fullName>
    </submittedName>
</protein>
<organism evidence="3 4">
    <name type="scientific">Acetobacter pomorum DM001</name>
    <dbReference type="NCBI Taxonomy" id="945681"/>
    <lineage>
        <taxon>Bacteria</taxon>
        <taxon>Pseudomonadati</taxon>
        <taxon>Pseudomonadota</taxon>
        <taxon>Alphaproteobacteria</taxon>
        <taxon>Acetobacterales</taxon>
        <taxon>Acetobacteraceae</taxon>
        <taxon>Acetobacter</taxon>
    </lineage>
</organism>
<name>F1YTE3_9PROT</name>
<feature type="coiled-coil region" evidence="1">
    <location>
        <begin position="107"/>
        <end position="190"/>
    </location>
</feature>
<reference evidence="3 4" key="1">
    <citation type="journal article" date="2011" name="Science">
        <title>Drosophila microbiome modulates host developmental and metabolic homeostasis via insulin signaling.</title>
        <authorList>
            <person name="Shin S.C."/>
            <person name="Kim S.H."/>
            <person name="You H."/>
            <person name="Kim B."/>
            <person name="Kim A.C."/>
            <person name="Lee K.A."/>
            <person name="Yoon J.H."/>
            <person name="Ryu J.H."/>
            <person name="Lee W.J."/>
        </authorList>
    </citation>
    <scope>NUCLEOTIDE SEQUENCE [LARGE SCALE GENOMIC DNA]</scope>
    <source>
        <strain evidence="3 4">DM001</strain>
    </source>
</reference>
<sequence>MTSRFMNTTSFMPPLDADRERDEGLEEASMRNALERLGASHKGRSAPSAPRPAADATGNKRRRFVRDGEVPVEKHSLARITPRTVAAPRTPTTSRAVHFSEEENSEVSRLRRLVAEEKLRVEEMERQLGEVQAAQHALQTQKGHADMMVRELKAKVAEQEAELAETGRQLRAANRLVAERDEEITSLKRQVEAKPRGRPRRQYELAKEDVVEDEPQPVKWWKD</sequence>
<dbReference type="AlphaFoldDB" id="F1YTE3"/>
<feature type="compositionally biased region" description="Low complexity" evidence="2">
    <location>
        <begin position="45"/>
        <end position="54"/>
    </location>
</feature>
<evidence type="ECO:0000313" key="4">
    <source>
        <dbReference type="Proteomes" id="UP000018454"/>
    </source>
</evidence>
<comment type="caution">
    <text evidence="3">The sequence shown here is derived from an EMBL/GenBank/DDBJ whole genome shotgun (WGS) entry which is preliminary data.</text>
</comment>
<dbReference type="Proteomes" id="UP000018454">
    <property type="component" value="Unassembled WGS sequence"/>
</dbReference>
<evidence type="ECO:0000256" key="1">
    <source>
        <dbReference type="SAM" id="Coils"/>
    </source>
</evidence>
<dbReference type="EMBL" id="AEUP01000023">
    <property type="protein sequence ID" value="EGE48167.1"/>
    <property type="molecule type" value="Genomic_DNA"/>
</dbReference>
<accession>F1YTE3</accession>
<evidence type="ECO:0000313" key="3">
    <source>
        <dbReference type="EMBL" id="EGE48167.1"/>
    </source>
</evidence>
<proteinExistence type="predicted"/>